<reference evidence="1 2" key="1">
    <citation type="journal article" date="2015" name="Genome Announc.">
        <title>Draft Genome Sequence and Gene Annotation of the Entomopathogenic Fungus Verticillium hemipterigenum.</title>
        <authorList>
            <person name="Horn F."/>
            <person name="Habel A."/>
            <person name="Scharf D.H."/>
            <person name="Dworschak J."/>
            <person name="Brakhage A.A."/>
            <person name="Guthke R."/>
            <person name="Hertweck C."/>
            <person name="Linde J."/>
        </authorList>
    </citation>
    <scope>NUCLEOTIDE SEQUENCE [LARGE SCALE GENOMIC DNA]</scope>
</reference>
<dbReference type="OrthoDB" id="5327538at2759"/>
<proteinExistence type="predicted"/>
<keyword evidence="2" id="KW-1185">Reference proteome</keyword>
<gene>
    <name evidence="1" type="ORF">VHEMI10520</name>
</gene>
<organism evidence="1 2">
    <name type="scientific">[Torrubiella] hemipterigena</name>
    <dbReference type="NCBI Taxonomy" id="1531966"/>
    <lineage>
        <taxon>Eukaryota</taxon>
        <taxon>Fungi</taxon>
        <taxon>Dikarya</taxon>
        <taxon>Ascomycota</taxon>
        <taxon>Pezizomycotina</taxon>
        <taxon>Sordariomycetes</taxon>
        <taxon>Hypocreomycetidae</taxon>
        <taxon>Hypocreales</taxon>
        <taxon>Clavicipitaceae</taxon>
        <taxon>Clavicipitaceae incertae sedis</taxon>
        <taxon>'Torrubiella' clade</taxon>
    </lineage>
</organism>
<evidence type="ECO:0000313" key="2">
    <source>
        <dbReference type="Proteomes" id="UP000039046"/>
    </source>
</evidence>
<dbReference type="STRING" id="1531966.A0A0A1TTF1"/>
<dbReference type="EMBL" id="CDHN01000008">
    <property type="protein sequence ID" value="CEJ95017.1"/>
    <property type="molecule type" value="Genomic_DNA"/>
</dbReference>
<dbReference type="AlphaFoldDB" id="A0A0A1TTF1"/>
<sequence length="229" mass="26189">MPSWRSIQLKTLGAYSHHRRQQASQKPVQHFSITTQVGLQCQALIEHQVGLIRTGEIAPSAPIDQYLVYKSLLDNLPRKDDGSYFLRHIDSRDASFLVDSEYNITGIIDWELAIVTAKEAAFQSRLLLYNLGELYNEGISTLSEDEKRFSKILQEETQSGELSALAAQKLHFRIDQVIETSPEDRENFTKVFSGWWKAATGEETFDWDIWYQNALKKYGNGGFTHSLTK</sequence>
<dbReference type="HOGENOM" id="CLU_1210531_0_0_1"/>
<dbReference type="Proteomes" id="UP000039046">
    <property type="component" value="Unassembled WGS sequence"/>
</dbReference>
<name>A0A0A1TTF1_9HYPO</name>
<evidence type="ECO:0000313" key="1">
    <source>
        <dbReference type="EMBL" id="CEJ95017.1"/>
    </source>
</evidence>
<evidence type="ECO:0008006" key="3">
    <source>
        <dbReference type="Google" id="ProtNLM"/>
    </source>
</evidence>
<accession>A0A0A1TTF1</accession>
<protein>
    <recommendedName>
        <fullName evidence="3">Aminoglycoside phosphotransferase domain-containing protein</fullName>
    </recommendedName>
</protein>